<feature type="region of interest" description="Disordered" evidence="1">
    <location>
        <begin position="55"/>
        <end position="78"/>
    </location>
</feature>
<proteinExistence type="predicted"/>
<keyword evidence="3" id="KW-1185">Reference proteome</keyword>
<gene>
    <name evidence="2" type="ORF">Bca52824_001923</name>
</gene>
<name>A0A8X8BDU5_BRACI</name>
<evidence type="ECO:0000313" key="2">
    <source>
        <dbReference type="EMBL" id="KAG2330743.1"/>
    </source>
</evidence>
<evidence type="ECO:0000256" key="1">
    <source>
        <dbReference type="SAM" id="MobiDB-lite"/>
    </source>
</evidence>
<dbReference type="Proteomes" id="UP000886595">
    <property type="component" value="Unassembled WGS sequence"/>
</dbReference>
<feature type="region of interest" description="Disordered" evidence="1">
    <location>
        <begin position="1"/>
        <end position="33"/>
    </location>
</feature>
<reference evidence="2 3" key="1">
    <citation type="submission" date="2020-02" db="EMBL/GenBank/DDBJ databases">
        <authorList>
            <person name="Ma Q."/>
            <person name="Huang Y."/>
            <person name="Song X."/>
            <person name="Pei D."/>
        </authorList>
    </citation>
    <scope>NUCLEOTIDE SEQUENCE [LARGE SCALE GENOMIC DNA]</scope>
    <source>
        <strain evidence="2">Sxm20200214</strain>
        <tissue evidence="2">Leaf</tissue>
    </source>
</reference>
<sequence>MDDDGGETTAATTTIRKPYTLPNHPSTSHQLPSLPNTIPQICSHLHRLIQSQALATRSSSAFRTAPPPPHRKRENLPRPLLRRQRQHRHDQIILAEFLTLVPSNSDEYSARLPRLTASQLHTRTVRGAGETKTGTRSDRRGELRGSPREHAGVSGSGGAKSVVAQSS</sequence>
<dbReference type="AlphaFoldDB" id="A0A8X8BDU5"/>
<feature type="compositionally biased region" description="Basic and acidic residues" evidence="1">
    <location>
        <begin position="133"/>
        <end position="151"/>
    </location>
</feature>
<accession>A0A8X8BDU5</accession>
<dbReference type="OrthoDB" id="10262323at2759"/>
<evidence type="ECO:0000313" key="3">
    <source>
        <dbReference type="Proteomes" id="UP000886595"/>
    </source>
</evidence>
<dbReference type="EMBL" id="JAAMPC010000001">
    <property type="protein sequence ID" value="KAG2330743.1"/>
    <property type="molecule type" value="Genomic_DNA"/>
</dbReference>
<protein>
    <submittedName>
        <fullName evidence="2">Uncharacterized protein</fullName>
    </submittedName>
</protein>
<feature type="region of interest" description="Disordered" evidence="1">
    <location>
        <begin position="119"/>
        <end position="167"/>
    </location>
</feature>
<feature type="compositionally biased region" description="Polar residues" evidence="1">
    <location>
        <begin position="23"/>
        <end position="33"/>
    </location>
</feature>
<organism evidence="2 3">
    <name type="scientific">Brassica carinata</name>
    <name type="common">Ethiopian mustard</name>
    <name type="synonym">Abyssinian cabbage</name>
    <dbReference type="NCBI Taxonomy" id="52824"/>
    <lineage>
        <taxon>Eukaryota</taxon>
        <taxon>Viridiplantae</taxon>
        <taxon>Streptophyta</taxon>
        <taxon>Embryophyta</taxon>
        <taxon>Tracheophyta</taxon>
        <taxon>Spermatophyta</taxon>
        <taxon>Magnoliopsida</taxon>
        <taxon>eudicotyledons</taxon>
        <taxon>Gunneridae</taxon>
        <taxon>Pentapetalae</taxon>
        <taxon>rosids</taxon>
        <taxon>malvids</taxon>
        <taxon>Brassicales</taxon>
        <taxon>Brassicaceae</taxon>
        <taxon>Brassiceae</taxon>
        <taxon>Brassica</taxon>
    </lineage>
</organism>
<comment type="caution">
    <text evidence="2">The sequence shown here is derived from an EMBL/GenBank/DDBJ whole genome shotgun (WGS) entry which is preliminary data.</text>
</comment>